<organism evidence="1 2">
    <name type="scientific">Acetobacter senegalensis</name>
    <dbReference type="NCBI Taxonomy" id="446692"/>
    <lineage>
        <taxon>Bacteria</taxon>
        <taxon>Pseudomonadati</taxon>
        <taxon>Pseudomonadota</taxon>
        <taxon>Alphaproteobacteria</taxon>
        <taxon>Acetobacterales</taxon>
        <taxon>Acetobacteraceae</taxon>
        <taxon>Acetobacter</taxon>
    </lineage>
</organism>
<accession>A0A149U3M0</accession>
<dbReference type="GO" id="GO:0005975">
    <property type="term" value="P:carbohydrate metabolic process"/>
    <property type="evidence" value="ECO:0007669"/>
    <property type="project" value="InterPro"/>
</dbReference>
<dbReference type="PANTHER" id="PTHR47791">
    <property type="entry name" value="MEIOTICALLY UP-REGULATED GENE 191 PROTEIN"/>
    <property type="match status" value="1"/>
</dbReference>
<evidence type="ECO:0000313" key="1">
    <source>
        <dbReference type="EMBL" id="KXV59946.1"/>
    </source>
</evidence>
<dbReference type="AlphaFoldDB" id="A0A149U3M0"/>
<name>A0A149U3M0_9PROT</name>
<evidence type="ECO:0008006" key="3">
    <source>
        <dbReference type="Google" id="ProtNLM"/>
    </source>
</evidence>
<dbReference type="SUPFAM" id="SSF48208">
    <property type="entry name" value="Six-hairpin glycosidases"/>
    <property type="match status" value="1"/>
</dbReference>
<dbReference type="Proteomes" id="UP000075360">
    <property type="component" value="Unassembled WGS sequence"/>
</dbReference>
<sequence length="323" mass="35936">MSVLPTQYSLTLHTHRNGGGFHAWQRFVTVSSLVEYESASGDGRFSSLARALLADRRGLDGNDDFLWVAEADLDMAAIMTDKLSQQHAIQDAETIFKQIATQYWDETCGGGVWWDHARTYKNAITNELFLDVAARLQNVTGSSDYKNWAERTWRWFSESSMISPSHAVNDGLDHHCHNNGGPPYSYNQGVVLDALLHLFAITGKKPLLDEATRIAEEALAAGTTQGNGFREEEVPMTVDSQIFRGIFVRAFGHLVPALPPGSERARLSSWLQDESRALWKNRFQQTHFNATWEKAPQQPTAQAQITAANLFVAAASLPNDATQ</sequence>
<comment type="caution">
    <text evidence="1">The sequence shown here is derived from an EMBL/GenBank/DDBJ whole genome shotgun (WGS) entry which is preliminary data.</text>
</comment>
<dbReference type="PATRIC" id="fig|446692.4.peg.3531"/>
<dbReference type="PANTHER" id="PTHR47791:SF3">
    <property type="entry name" value="MEIOTICALLY UP-REGULATED GENE 191 PROTEIN"/>
    <property type="match status" value="1"/>
</dbReference>
<protein>
    <recommendedName>
        <fullName evidence="3">Glycosyl hydrolase</fullName>
    </recommendedName>
</protein>
<reference evidence="1 2" key="1">
    <citation type="submission" date="2015-06" db="EMBL/GenBank/DDBJ databases">
        <title>Improved classification and identification of acetic acid bacteria using matrix-assisted laser desorption/ionization time-of-flight mass spectrometry; Gluconobacter nephelii and Gluconobacter uchimurae are later heterotypic synonyms of Gluconobacter japonicus and Gluconobacter oxydans, respectively.</title>
        <authorList>
            <person name="Li L."/>
            <person name="Cleenwerck I."/>
            <person name="De Vuyst L."/>
            <person name="Vandamme P."/>
        </authorList>
    </citation>
    <scope>NUCLEOTIDE SEQUENCE [LARGE SCALE GENOMIC DNA]</scope>
    <source>
        <strain evidence="1 2">LMG 23690</strain>
    </source>
</reference>
<dbReference type="InterPro" id="IPR008928">
    <property type="entry name" value="6-hairpin_glycosidase_sf"/>
</dbReference>
<proteinExistence type="predicted"/>
<dbReference type="InterPro" id="IPR005198">
    <property type="entry name" value="Glyco_hydro_76"/>
</dbReference>
<evidence type="ECO:0000313" key="2">
    <source>
        <dbReference type="Proteomes" id="UP000075360"/>
    </source>
</evidence>
<gene>
    <name evidence="1" type="ORF">AD948_07020</name>
</gene>
<dbReference type="Gene3D" id="1.50.10.20">
    <property type="match status" value="1"/>
</dbReference>
<dbReference type="InterPro" id="IPR053169">
    <property type="entry name" value="MUG_Protein"/>
</dbReference>
<dbReference type="Pfam" id="PF03663">
    <property type="entry name" value="Glyco_hydro_76"/>
    <property type="match status" value="1"/>
</dbReference>
<dbReference type="EMBL" id="LHZU01000122">
    <property type="protein sequence ID" value="KXV59946.1"/>
    <property type="molecule type" value="Genomic_DNA"/>
</dbReference>